<evidence type="ECO:0000313" key="1">
    <source>
        <dbReference type="EMBL" id="ACS32915.1"/>
    </source>
</evidence>
<evidence type="ECO:0000313" key="2">
    <source>
        <dbReference type="Proteomes" id="UP000001488"/>
    </source>
</evidence>
<dbReference type="EMBL" id="CP001398">
    <property type="protein sequence ID" value="ACS32915.1"/>
    <property type="molecule type" value="Genomic_DNA"/>
</dbReference>
<keyword evidence="2" id="KW-1185">Reference proteome</keyword>
<dbReference type="GeneID" id="7987960"/>
<dbReference type="RefSeq" id="WP_015858033.1">
    <property type="nucleotide sequence ID" value="NC_012804.1"/>
</dbReference>
<dbReference type="eggNOG" id="arCOG05734">
    <property type="taxonomic scope" value="Archaea"/>
</dbReference>
<sequence>MRFEVLSKDDMNELSRQLSRAGIMNRKIEEVRKEVSHYVIIAGRYGELFEKAEGIPPVEEALHSIRGVYQRVFLSREIGEEISPEELLEEMDGGLALLEALASEGAIEEKGEKLKVVSKPPLEDLEIELRFPLDELGENLEELEKRFSPRMITEVAMMKAYYVEVLEVDRELIEAALEIAREYSTEESYVEAMFVGIARSVLADVILRLAERTRRKDELIEKLLEMEPLSVEGERETVQVYFDEETIESFLKELQTLGYLKVKGNRIWA</sequence>
<dbReference type="Proteomes" id="UP000001488">
    <property type="component" value="Chromosome"/>
</dbReference>
<proteinExistence type="predicted"/>
<dbReference type="OrthoDB" id="86190at2157"/>
<dbReference type="HOGENOM" id="CLU_1032976_0_0_2"/>
<dbReference type="KEGG" id="tga:TGAM_0413"/>
<protein>
    <submittedName>
        <fullName evidence="1">Uncharacterized protein</fullName>
    </submittedName>
</protein>
<dbReference type="PATRIC" id="fig|593117.10.peg.409"/>
<name>C5A3V3_THEGJ</name>
<reference evidence="1 2" key="1">
    <citation type="journal article" date="2007" name="Genome Biol.">
        <title>Genome analysis and genome-wide proteomics of Thermococcus gammatolerans, the most radioresistant organism known amongst the Archaea.</title>
        <authorList>
            <person name="Zivanovic Y."/>
            <person name="Armengaud J."/>
            <person name="Lagorce A."/>
            <person name="Leplat C."/>
            <person name="Guerin P."/>
            <person name="Dutertre M."/>
            <person name="Anthouard V."/>
            <person name="Forterre P."/>
            <person name="Wincker P."/>
            <person name="Confalonieri F."/>
        </authorList>
    </citation>
    <scope>NUCLEOTIDE SEQUENCE [LARGE SCALE GENOMIC DNA]</scope>
    <source>
        <strain evidence="2">DSM 15229 / JCM 11827 / EJ3</strain>
    </source>
</reference>
<dbReference type="STRING" id="593117.TGAM_0413"/>
<accession>C5A3V3</accession>
<dbReference type="AlphaFoldDB" id="C5A3V3"/>
<gene>
    <name evidence="1" type="ordered locus">TGAM_0413</name>
</gene>
<organism evidence="1 2">
    <name type="scientific">Thermococcus gammatolerans (strain DSM 15229 / JCM 11827 / EJ3)</name>
    <dbReference type="NCBI Taxonomy" id="593117"/>
    <lineage>
        <taxon>Archaea</taxon>
        <taxon>Methanobacteriati</taxon>
        <taxon>Methanobacteriota</taxon>
        <taxon>Thermococci</taxon>
        <taxon>Thermococcales</taxon>
        <taxon>Thermococcaceae</taxon>
        <taxon>Thermococcus</taxon>
    </lineage>
</organism>
<dbReference type="PaxDb" id="593117-TGAM_0413"/>